<gene>
    <name evidence="1" type="ORF">IHE45_19G061500</name>
</gene>
<keyword evidence="1" id="KW-0808">Transferase</keyword>
<proteinExistence type="predicted"/>
<reference evidence="2" key="1">
    <citation type="journal article" date="2022" name="Nat. Commun.">
        <title>Chromosome evolution and the genetic basis of agronomically important traits in greater yam.</title>
        <authorList>
            <person name="Bredeson J.V."/>
            <person name="Lyons J.B."/>
            <person name="Oniyinde I.O."/>
            <person name="Okereke N.R."/>
            <person name="Kolade O."/>
            <person name="Nnabue I."/>
            <person name="Nwadili C.O."/>
            <person name="Hribova E."/>
            <person name="Parker M."/>
            <person name="Nwogha J."/>
            <person name="Shu S."/>
            <person name="Carlson J."/>
            <person name="Kariba R."/>
            <person name="Muthemba S."/>
            <person name="Knop K."/>
            <person name="Barton G.J."/>
            <person name="Sherwood A.V."/>
            <person name="Lopez-Montes A."/>
            <person name="Asiedu R."/>
            <person name="Jamnadass R."/>
            <person name="Muchugi A."/>
            <person name="Goodstein D."/>
            <person name="Egesi C.N."/>
            <person name="Featherston J."/>
            <person name="Asfaw A."/>
            <person name="Simpson G.G."/>
            <person name="Dolezel J."/>
            <person name="Hendre P.S."/>
            <person name="Van Deynze A."/>
            <person name="Kumar P.L."/>
            <person name="Obidiegwu J.E."/>
            <person name="Bhattacharjee R."/>
            <person name="Rokhsar D.S."/>
        </authorList>
    </citation>
    <scope>NUCLEOTIDE SEQUENCE [LARGE SCALE GENOMIC DNA]</scope>
    <source>
        <strain evidence="2">cv. TDa95/00328</strain>
    </source>
</reference>
<accession>A0ACB7TYL4</accession>
<feature type="non-terminal residue" evidence="1">
    <location>
        <position position="1"/>
    </location>
</feature>
<comment type="caution">
    <text evidence="1">The sequence shown here is derived from an EMBL/GenBank/DDBJ whole genome shotgun (WGS) entry which is preliminary data.</text>
</comment>
<dbReference type="EC" id="2.7.11.1" evidence="1"/>
<sequence length="887" mass="97290">ALSGAKLHGNQNDRLALLAVKEELKQNPSGAHSSWNNSNHVCDWEGVTCGRKHLERVIALNLSSHDLQGSISQCIGNLSFLRKIDLMNNTLQGNIPGELGRLHKLQFLNLGNNSHYGGIPANLSHCSGLKTMLGSTPKLELLALDNNNLTGVIPTSFGNLSTLMLLSCMYNNLQGSIPKELRKLPKLEFFQASANTLTGMIPSQLFNLSSLNCFSVGQNHLHGTLPPNIGIQLMNLQVLYLTNNQFCGPIPASLPNASSFQEIDLSLNNFSGKIPSNFRSSQSLQAMLMIRSFLILWPTAASCNSITNLTTLQTLSIAFNPITCSIPSEIQNLVNLNDLRMPYCILRGEIPHSIGKLAGLQLLSLPGNQFTGKIPSSIGNLTLLNTLYLFENGLEGPIPASIGVGSLKNLMRLAINWNLLSGEIPTTFDQCQSMEYPFLDNNLFQGTIPSTITQMKGLAMLGLSNNRLSGAIPPSFNILGSLQKMDLSNNNLSGSIPESLQDLGSLIYLNLTNNQLTGKVPVRGVIGNSTGISIFGNKALCGGISQLHLPACPKEATKKRKGNHLWLKIFILISFFILLKASSIRSPLEEKYPRIIYEELTKITEGFSSENLIGSGRYGSVYRGSLDEGTTMVVVKVFKLQERCASKSFLAECNALRSIRLRNLIKIITSCSSVEHQGRNFKALVFEYMPNGNLETWLHHEDNEHQQLNHLRLIQRLNIAIGPPVIHCDLKPSNVLLDNDMNAHLGDFGLAKLLSGSVSKSLQDSSSSIAIKGTVGYVPPATVSFFWRSSQRKRPTNDMFNEGMSLRNFVETGITSGLYTEIIDQTILSDIELAEDTNNEHMMGMNECLISVLKVGLVCCDPTPRERISMNDAAKKMQTIQNAYLKL</sequence>
<dbReference type="EMBL" id="CM037029">
    <property type="protein sequence ID" value="KAH7653130.1"/>
    <property type="molecule type" value="Genomic_DNA"/>
</dbReference>
<evidence type="ECO:0000313" key="2">
    <source>
        <dbReference type="Proteomes" id="UP000827976"/>
    </source>
</evidence>
<evidence type="ECO:0000313" key="1">
    <source>
        <dbReference type="EMBL" id="KAH7653130.1"/>
    </source>
</evidence>
<keyword evidence="2" id="KW-1185">Reference proteome</keyword>
<keyword evidence="1" id="KW-0723">Serine/threonine-protein kinase</keyword>
<name>A0ACB7TYL4_DIOAL</name>
<protein>
    <submittedName>
        <fullName evidence="1">Non-specific serine/threonine protein kinase protein</fullName>
        <ecNumber evidence="1">2.7.11.1</ecNumber>
    </submittedName>
</protein>
<dbReference type="Proteomes" id="UP000827976">
    <property type="component" value="Chromosome 19"/>
</dbReference>
<keyword evidence="1" id="KW-0418">Kinase</keyword>
<organism evidence="1 2">
    <name type="scientific">Dioscorea alata</name>
    <name type="common">Purple yam</name>
    <dbReference type="NCBI Taxonomy" id="55571"/>
    <lineage>
        <taxon>Eukaryota</taxon>
        <taxon>Viridiplantae</taxon>
        <taxon>Streptophyta</taxon>
        <taxon>Embryophyta</taxon>
        <taxon>Tracheophyta</taxon>
        <taxon>Spermatophyta</taxon>
        <taxon>Magnoliopsida</taxon>
        <taxon>Liliopsida</taxon>
        <taxon>Dioscoreales</taxon>
        <taxon>Dioscoreaceae</taxon>
        <taxon>Dioscorea</taxon>
    </lineage>
</organism>